<proteinExistence type="predicted"/>
<dbReference type="InterPro" id="IPR033555">
    <property type="entry name" value="TFPT"/>
</dbReference>
<sequence length="157" mass="16549">MKLEQREWSMAALGFEEFSAPPCWELALPPLLGGHILESELETEVEFMSGGSGQHQPPGARQRGGGSLRPAAVVPRGTQSQEVPGAGSALQGDRAGEQVGPEQAPSDIEDNTETPAGAEVPHEGAGLLRGRLLGQAVHHLTGGRGQPEHRCPQPRQC</sequence>
<dbReference type="GO" id="GO:0031011">
    <property type="term" value="C:Ino80 complex"/>
    <property type="evidence" value="ECO:0007669"/>
    <property type="project" value="TreeGrafter"/>
</dbReference>
<dbReference type="GO" id="GO:0003677">
    <property type="term" value="F:DNA binding"/>
    <property type="evidence" value="ECO:0007669"/>
    <property type="project" value="TreeGrafter"/>
</dbReference>
<protein>
    <submittedName>
        <fullName evidence="2">Uncharacterized protein</fullName>
    </submittedName>
</protein>
<comment type="caution">
    <text evidence="2">The sequence shown here is derived from an EMBL/GenBank/DDBJ whole genome shotgun (WGS) entry which is preliminary data.</text>
</comment>
<dbReference type="EMBL" id="JABWUV010000001">
    <property type="protein sequence ID" value="KAF6387345.1"/>
    <property type="molecule type" value="Genomic_DNA"/>
</dbReference>
<dbReference type="PANTHER" id="PTHR35084">
    <property type="entry name" value="TCF3 FUSION PARTNER"/>
    <property type="match status" value="1"/>
</dbReference>
<dbReference type="AlphaFoldDB" id="A0A7J8AM67"/>
<dbReference type="GO" id="GO:0043065">
    <property type="term" value="P:positive regulation of apoptotic process"/>
    <property type="evidence" value="ECO:0007669"/>
    <property type="project" value="TreeGrafter"/>
</dbReference>
<evidence type="ECO:0000313" key="2">
    <source>
        <dbReference type="EMBL" id="KAF6387345.1"/>
    </source>
</evidence>
<feature type="compositionally biased region" description="Low complexity" evidence="1">
    <location>
        <begin position="124"/>
        <end position="134"/>
    </location>
</feature>
<accession>A0A7J8AM67</accession>
<evidence type="ECO:0000313" key="3">
    <source>
        <dbReference type="Proteomes" id="UP000527355"/>
    </source>
</evidence>
<gene>
    <name evidence="2" type="ORF">mMyoMyo1_007854</name>
</gene>
<evidence type="ECO:0000256" key="1">
    <source>
        <dbReference type="SAM" id="MobiDB-lite"/>
    </source>
</evidence>
<dbReference type="GO" id="GO:0097190">
    <property type="term" value="P:apoptotic signaling pathway"/>
    <property type="evidence" value="ECO:0007669"/>
    <property type="project" value="TreeGrafter"/>
</dbReference>
<keyword evidence="3" id="KW-1185">Reference proteome</keyword>
<organism evidence="2 3">
    <name type="scientific">Myotis myotis</name>
    <name type="common">Greater mouse-eared bat</name>
    <name type="synonym">Vespertilio myotis</name>
    <dbReference type="NCBI Taxonomy" id="51298"/>
    <lineage>
        <taxon>Eukaryota</taxon>
        <taxon>Metazoa</taxon>
        <taxon>Chordata</taxon>
        <taxon>Craniata</taxon>
        <taxon>Vertebrata</taxon>
        <taxon>Euteleostomi</taxon>
        <taxon>Mammalia</taxon>
        <taxon>Eutheria</taxon>
        <taxon>Laurasiatheria</taxon>
        <taxon>Chiroptera</taxon>
        <taxon>Yangochiroptera</taxon>
        <taxon>Vespertilionidae</taxon>
        <taxon>Myotis</taxon>
    </lineage>
</organism>
<dbReference type="VEuPathDB" id="HostDB:LOC118650446"/>
<reference evidence="2 3" key="1">
    <citation type="journal article" date="2020" name="Nature">
        <title>Six reference-quality genomes reveal evolution of bat adaptations.</title>
        <authorList>
            <person name="Jebb D."/>
            <person name="Huang Z."/>
            <person name="Pippel M."/>
            <person name="Hughes G.M."/>
            <person name="Lavrichenko K."/>
            <person name="Devanna P."/>
            <person name="Winkler S."/>
            <person name="Jermiin L.S."/>
            <person name="Skirmuntt E.C."/>
            <person name="Katzourakis A."/>
            <person name="Burkitt-Gray L."/>
            <person name="Ray D.A."/>
            <person name="Sullivan K.A.M."/>
            <person name="Roscito J.G."/>
            <person name="Kirilenko B.M."/>
            <person name="Davalos L.M."/>
            <person name="Corthals A.P."/>
            <person name="Power M.L."/>
            <person name="Jones G."/>
            <person name="Ransome R.D."/>
            <person name="Dechmann D.K.N."/>
            <person name="Locatelli A.G."/>
            <person name="Puechmaille S.J."/>
            <person name="Fedrigo O."/>
            <person name="Jarvis E.D."/>
            <person name="Hiller M."/>
            <person name="Vernes S.C."/>
            <person name="Myers E.W."/>
            <person name="Teeling E.C."/>
        </authorList>
    </citation>
    <scope>NUCLEOTIDE SEQUENCE [LARGE SCALE GENOMIC DNA]</scope>
    <source>
        <strain evidence="2">MMyoMyo1</strain>
        <tissue evidence="2">Flight muscle</tissue>
    </source>
</reference>
<name>A0A7J8AM67_MYOMY</name>
<dbReference type="Proteomes" id="UP000527355">
    <property type="component" value="Unassembled WGS sequence"/>
</dbReference>
<feature type="region of interest" description="Disordered" evidence="1">
    <location>
        <begin position="45"/>
        <end position="157"/>
    </location>
</feature>
<dbReference type="PANTHER" id="PTHR35084:SF1">
    <property type="entry name" value="TCF3 FUSION PARTNER"/>
    <property type="match status" value="1"/>
</dbReference>